<reference evidence="1" key="2">
    <citation type="journal article" date="2015" name="Fish Shellfish Immunol.">
        <title>Early steps in the European eel (Anguilla anguilla)-Vibrio vulnificus interaction in the gills: Role of the RtxA13 toxin.</title>
        <authorList>
            <person name="Callol A."/>
            <person name="Pajuelo D."/>
            <person name="Ebbesson L."/>
            <person name="Teles M."/>
            <person name="MacKenzie S."/>
            <person name="Amaro C."/>
        </authorList>
    </citation>
    <scope>NUCLEOTIDE SEQUENCE</scope>
</reference>
<proteinExistence type="predicted"/>
<evidence type="ECO:0000313" key="1">
    <source>
        <dbReference type="EMBL" id="JAH25521.1"/>
    </source>
</evidence>
<organism evidence="1">
    <name type="scientific">Anguilla anguilla</name>
    <name type="common">European freshwater eel</name>
    <name type="synonym">Muraena anguilla</name>
    <dbReference type="NCBI Taxonomy" id="7936"/>
    <lineage>
        <taxon>Eukaryota</taxon>
        <taxon>Metazoa</taxon>
        <taxon>Chordata</taxon>
        <taxon>Craniata</taxon>
        <taxon>Vertebrata</taxon>
        <taxon>Euteleostomi</taxon>
        <taxon>Actinopterygii</taxon>
        <taxon>Neopterygii</taxon>
        <taxon>Teleostei</taxon>
        <taxon>Anguilliformes</taxon>
        <taxon>Anguillidae</taxon>
        <taxon>Anguilla</taxon>
    </lineage>
</organism>
<accession>A0A0E9R8P5</accession>
<dbReference type="EMBL" id="GBXM01083056">
    <property type="protein sequence ID" value="JAH25521.1"/>
    <property type="molecule type" value="Transcribed_RNA"/>
</dbReference>
<name>A0A0E9R8P5_ANGAN</name>
<reference evidence="1" key="1">
    <citation type="submission" date="2014-11" db="EMBL/GenBank/DDBJ databases">
        <authorList>
            <person name="Amaro Gonzalez C."/>
        </authorList>
    </citation>
    <scope>NUCLEOTIDE SEQUENCE</scope>
</reference>
<protein>
    <submittedName>
        <fullName evidence="1">Uncharacterized protein</fullName>
    </submittedName>
</protein>
<sequence length="41" mass="4673">MLLCEGALLPLSWQEVTHRDMLPLYAVLSPHICDFAQGEFQ</sequence>
<dbReference type="AlphaFoldDB" id="A0A0E9R8P5"/>